<evidence type="ECO:0000313" key="4">
    <source>
        <dbReference type="Proteomes" id="UP000796880"/>
    </source>
</evidence>
<proteinExistence type="predicted"/>
<keyword evidence="1" id="KW-0732">Signal</keyword>
<feature type="signal peptide" evidence="1">
    <location>
        <begin position="1"/>
        <end position="31"/>
    </location>
</feature>
<dbReference type="EMBL" id="VOIH02000003">
    <property type="protein sequence ID" value="KAF3451327.1"/>
    <property type="molecule type" value="Genomic_DNA"/>
</dbReference>
<evidence type="ECO:0000313" key="3">
    <source>
        <dbReference type="EMBL" id="KAF3451327.1"/>
    </source>
</evidence>
<dbReference type="Proteomes" id="UP000796880">
    <property type="component" value="Unassembled WGS sequence"/>
</dbReference>
<accession>A0A8K0MMC7</accession>
<name>A0A8K0MMC7_9ROSA</name>
<reference evidence="3" key="1">
    <citation type="submission" date="2020-03" db="EMBL/GenBank/DDBJ databases">
        <title>A high-quality chromosome-level genome assembly of a woody plant with both climbing and erect habits, Rhamnella rubrinervis.</title>
        <authorList>
            <person name="Lu Z."/>
            <person name="Yang Y."/>
            <person name="Zhu X."/>
            <person name="Sun Y."/>
        </authorList>
    </citation>
    <scope>NUCLEOTIDE SEQUENCE</scope>
    <source>
        <strain evidence="3">BYM</strain>
        <tissue evidence="3">Leaf</tissue>
    </source>
</reference>
<feature type="domain" description="DUF7705" evidence="2">
    <location>
        <begin position="40"/>
        <end position="510"/>
    </location>
</feature>
<gene>
    <name evidence="3" type="ORF">FNV43_RR07422</name>
</gene>
<dbReference type="PANTHER" id="PTHR33916:SF12">
    <property type="entry name" value="NEPROSIN DOMAIN-CONTAINING PROTEIN"/>
    <property type="match status" value="1"/>
</dbReference>
<evidence type="ECO:0000256" key="1">
    <source>
        <dbReference type="SAM" id="SignalP"/>
    </source>
</evidence>
<dbReference type="PANTHER" id="PTHR33916">
    <property type="entry name" value="EXPANSIN-LIKE EG45 DOMAIN-CONTAINING PROTEIN"/>
    <property type="match status" value="1"/>
</dbReference>
<dbReference type="OrthoDB" id="1901892at2759"/>
<feature type="chain" id="PRO_5035444802" description="DUF7705 domain-containing protein" evidence="1">
    <location>
        <begin position="32"/>
        <end position="517"/>
    </location>
</feature>
<organism evidence="3 4">
    <name type="scientific">Rhamnella rubrinervis</name>
    <dbReference type="NCBI Taxonomy" id="2594499"/>
    <lineage>
        <taxon>Eukaryota</taxon>
        <taxon>Viridiplantae</taxon>
        <taxon>Streptophyta</taxon>
        <taxon>Embryophyta</taxon>
        <taxon>Tracheophyta</taxon>
        <taxon>Spermatophyta</taxon>
        <taxon>Magnoliopsida</taxon>
        <taxon>eudicotyledons</taxon>
        <taxon>Gunneridae</taxon>
        <taxon>Pentapetalae</taxon>
        <taxon>rosids</taxon>
        <taxon>fabids</taxon>
        <taxon>Rosales</taxon>
        <taxon>Rhamnaceae</taxon>
        <taxon>rhamnoid group</taxon>
        <taxon>Rhamneae</taxon>
        <taxon>Rhamnella</taxon>
    </lineage>
</organism>
<evidence type="ECO:0000259" key="2">
    <source>
        <dbReference type="Pfam" id="PF24804"/>
    </source>
</evidence>
<comment type="caution">
    <text evidence="3">The sequence shown here is derived from an EMBL/GenBank/DDBJ whole genome shotgun (WGS) entry which is preliminary data.</text>
</comment>
<keyword evidence="4" id="KW-1185">Reference proteome</keyword>
<sequence>MAKRCRENLSYYSHLLLVFSLVVCFCGRVLSHNGGEKEYVSAVGDPGMRRDNLRVAIESWNQCNEVGEESFTGSPRAADCFDIYQTCTRFHPKGCWLGSVLPYLLVHRVTPIDNALRMGMPFPGLQPYALYNKDLYAVEKELFLGFKCQVEDTPNPWQFWMIMLKSGNMDTQAAKCPENGVKVGPFGPDNRFPCFGPGCMNQPSIYHDYTTLQGPTKSTLKGRFYGSWDLKADLRQGMLENTSYHSVTWEKEVKKGSWVFHHVLRTSPNYPWLMLYLRSDATRGLSGGYHYPTRGMSKIIPESPNFKVRFTLNVIKGGGPNSQFYLMDMGSCWKNDGSPCDGDVTTDVTRYSEMIINPNTTAWCRPDNLNLCPPFHTFPNGTQVHRNDTARFPYAAYHLHCSPGNAKYLEQPKDLCDPYSNPQAQEIMQILPHPVWGDYGYPTKQGEGWIGDPRTWELDVGRLSQSLYFYQDPGTPPARRQWPSIDLGTEIYKDPNQVAEWTVSDFDIIVPLTKTND</sequence>
<dbReference type="InterPro" id="IPR056122">
    <property type="entry name" value="DUF7705"/>
</dbReference>
<dbReference type="Pfam" id="PF24804">
    <property type="entry name" value="DUF7705"/>
    <property type="match status" value="1"/>
</dbReference>
<dbReference type="AlphaFoldDB" id="A0A8K0MMC7"/>
<protein>
    <recommendedName>
        <fullName evidence="2">DUF7705 domain-containing protein</fullName>
    </recommendedName>
</protein>